<dbReference type="SUPFAM" id="SSF48371">
    <property type="entry name" value="ARM repeat"/>
    <property type="match status" value="2"/>
</dbReference>
<sequence length="1165" mass="136241">MSGVTNEKFAEILTTLLSPNNELRNKAEESYYALLQNSIGDVVQLHLEIFTFDDESISTLSMVLLRKLFLSNSIPHSVGNEKNNDNLNNNSNSNYQTNGLQELLKNQNDVYELELYLSNLILDQKKSQTSKYLLRRICDVLISLMVISDQLDMDFLKSFIQSLVEEENSSLEICLYFAKELFFYLSDRLIGFDLDLFNQMFVHTLNDKQPARIQICSLQTLSYFLILLKNEKQMDQLFQLISNILGLIKDLIEKENYEETIICIQELNEIVLDSPIFFKKHSVMIIEYFLQIISQKQENRLLINHCSQLLINFVQNFPNLLTEIEGLLEQLIDISFQFFLNSNLNVDSDYWKNGEELEYTSEIDIGEEMFKRLSQFVNGEEFLLIIFEIIPNLFLSKDPQKIFSALRCISSISEGCKELIENEIKDILEMILQMFNTNELRIKYECCRTIGFLSLDFAELINEYYSEEVFELIINVAEGNDPFIKIQGLETLTNFIEYADPELIVPYLDKLIKMLFGFLVIENVTLQENVITALAGISMCVNNEISKFYDQLVPHLKDFLSNISDVKYDNFISKVIECISIIGMSVGKELFEKDGKELMGLIIKNIEEKEINFSLNQKKYLFQGFLRISQVLEESFIVYLPKIIDVVIQSINNPFDLIGIEDEDEEKELLNLDSDNWEFVDIDDKRIIINNLSIEEKVNALELIIEFTRIFPNFIYNNFKVFFEIILPLCDCKYDNNIKKTSIIAIESIFSSIINFYELQCNNDNDNNNFLKEKMIKEANEIFKEIINYLIDITKHKKYLNNVEMVGIISQCIQSINNCITVGKHYIQSENVKYYFESIPNYIENSILRKKILEKDIEKGLIDISINENEINEKIDKENMILSEISNAYEPLLKYHKKLFLPYFHSQLFDYYYTLLQLDGNDNNSSSIGNNTNEFLQSLSVCAFDDIIEHCGQDPEIFNFYWEKYNKYLLNFAKHKNPELRQPSCYALGVCAKVNNKCFQRSSKNCCQILIESIEMFDNQDPENEDFILANENCISSIGKILFYNYYNNNQNDVNEFNDFVQIWLNYLPIWNDQVEMIEIAKILLHYINNQETVIIGENGENLPKMFSCFSLILNQDFCDTEVQYSIITAIQKLITNISFENFLEICNLIKDNELKENFLQFFQN</sequence>
<dbReference type="Gene3D" id="1.25.10.10">
    <property type="entry name" value="Leucine-rich Repeat Variant"/>
    <property type="match status" value="1"/>
</dbReference>
<proteinExistence type="predicted"/>
<organism evidence="9 10">
    <name type="scientific">Anaeramoeba flamelloides</name>
    <dbReference type="NCBI Taxonomy" id="1746091"/>
    <lineage>
        <taxon>Eukaryota</taxon>
        <taxon>Metamonada</taxon>
        <taxon>Anaeramoebidae</taxon>
        <taxon>Anaeramoeba</taxon>
    </lineage>
</organism>
<dbReference type="InterPro" id="IPR016024">
    <property type="entry name" value="ARM-type_fold"/>
</dbReference>
<feature type="domain" description="IPO4/5-like TPR repeats" evidence="8">
    <location>
        <begin position="193"/>
        <end position="285"/>
    </location>
</feature>
<evidence type="ECO:0000256" key="7">
    <source>
        <dbReference type="ARBA" id="ARBA00023242"/>
    </source>
</evidence>
<protein>
    <submittedName>
        <fullName evidence="9">Karyopherin (Importin) beta 3</fullName>
    </submittedName>
</protein>
<evidence type="ECO:0000256" key="5">
    <source>
        <dbReference type="ARBA" id="ARBA00022737"/>
    </source>
</evidence>
<dbReference type="Pfam" id="PF18829">
    <property type="entry name" value="Importin_rep_6"/>
    <property type="match status" value="1"/>
</dbReference>
<keyword evidence="3" id="KW-0813">Transport</keyword>
<name>A0ABQ8YG60_9EUKA</name>
<evidence type="ECO:0000313" key="10">
    <source>
        <dbReference type="Proteomes" id="UP001150062"/>
    </source>
</evidence>
<dbReference type="Pfam" id="PF25780">
    <property type="entry name" value="TPR_IPO5"/>
    <property type="match status" value="1"/>
</dbReference>
<keyword evidence="5" id="KW-0677">Repeat</keyword>
<dbReference type="InterPro" id="IPR057672">
    <property type="entry name" value="TPR_IPO4/5"/>
</dbReference>
<evidence type="ECO:0000259" key="8">
    <source>
        <dbReference type="Pfam" id="PF25780"/>
    </source>
</evidence>
<comment type="subcellular location">
    <subcellularLocation>
        <location evidence="2">Cytoplasm</location>
    </subcellularLocation>
    <subcellularLocation>
        <location evidence="1">Nucleus</location>
    </subcellularLocation>
</comment>
<accession>A0ABQ8YG60</accession>
<evidence type="ECO:0000256" key="6">
    <source>
        <dbReference type="ARBA" id="ARBA00022927"/>
    </source>
</evidence>
<evidence type="ECO:0000256" key="2">
    <source>
        <dbReference type="ARBA" id="ARBA00004496"/>
    </source>
</evidence>
<keyword evidence="6" id="KW-0653">Protein transport</keyword>
<gene>
    <name evidence="9" type="ORF">M0813_21989</name>
</gene>
<reference evidence="9" key="1">
    <citation type="submission" date="2022-08" db="EMBL/GenBank/DDBJ databases">
        <title>Novel sulfate-reducing endosymbionts in the free-living metamonad Anaeramoeba.</title>
        <authorList>
            <person name="Jerlstrom-Hultqvist J."/>
            <person name="Cepicka I."/>
            <person name="Gallot-Lavallee L."/>
            <person name="Salas-Leiva D."/>
            <person name="Curtis B.A."/>
            <person name="Zahonova K."/>
            <person name="Pipaliya S."/>
            <person name="Dacks J."/>
            <person name="Roger A.J."/>
        </authorList>
    </citation>
    <scope>NUCLEOTIDE SEQUENCE</scope>
    <source>
        <strain evidence="9">Schooner1</strain>
    </source>
</reference>
<keyword evidence="10" id="KW-1185">Reference proteome</keyword>
<dbReference type="EMBL" id="JAOAOG010000168">
    <property type="protein sequence ID" value="KAJ6243552.1"/>
    <property type="molecule type" value="Genomic_DNA"/>
</dbReference>
<dbReference type="InterPro" id="IPR041389">
    <property type="entry name" value="Importin_rep_6"/>
</dbReference>
<evidence type="ECO:0000256" key="1">
    <source>
        <dbReference type="ARBA" id="ARBA00004123"/>
    </source>
</evidence>
<dbReference type="Proteomes" id="UP001150062">
    <property type="component" value="Unassembled WGS sequence"/>
</dbReference>
<evidence type="ECO:0000256" key="3">
    <source>
        <dbReference type="ARBA" id="ARBA00022448"/>
    </source>
</evidence>
<keyword evidence="7" id="KW-0539">Nucleus</keyword>
<dbReference type="InterPro" id="IPR040122">
    <property type="entry name" value="Importin_beta"/>
</dbReference>
<dbReference type="PANTHER" id="PTHR10527">
    <property type="entry name" value="IMPORTIN BETA"/>
    <property type="match status" value="1"/>
</dbReference>
<comment type="caution">
    <text evidence="9">The sequence shown here is derived from an EMBL/GenBank/DDBJ whole genome shotgun (WGS) entry which is preliminary data.</text>
</comment>
<dbReference type="InterPro" id="IPR011989">
    <property type="entry name" value="ARM-like"/>
</dbReference>
<evidence type="ECO:0000256" key="4">
    <source>
        <dbReference type="ARBA" id="ARBA00022490"/>
    </source>
</evidence>
<evidence type="ECO:0000313" key="9">
    <source>
        <dbReference type="EMBL" id="KAJ6243552.1"/>
    </source>
</evidence>
<keyword evidence="4" id="KW-0963">Cytoplasm</keyword>